<proteinExistence type="predicted"/>
<dbReference type="EMBL" id="SMOG01000008">
    <property type="protein sequence ID" value="TDF73177.1"/>
    <property type="molecule type" value="Genomic_DNA"/>
</dbReference>
<name>A0AC61QJG1_9BACT</name>
<dbReference type="Proteomes" id="UP000294588">
    <property type="component" value="Unassembled WGS sequence"/>
</dbReference>
<sequence length="337" mass="38397">MVLSGILLKPFYSFTWSLLNIFKPRENTVFYCHTPVDMEMWLPVQKYLQELTIVTDKAKTAKALKKQGFNCKRMPVFPKAVIMCRVAAHKFPSDKVIKIGMNHGAYHFKKMTSPSNYRPFTLFFFSSKSDLANAEAAGVTCGKAVGYPKLDPYINKSVKSLHNKPIIVFTATYDKSKMSAIHLWADKLGLLSTKYDIYVTLHPWMSRKYVKIIKNTEGVKLIEEESPLKYIAESDVCIGDTSSILAECCALDKPIITWKVPACERTVPEIEEILAKCTWQISTFEELEPAIERCLAHPEELREERRKASSIFFDELDGQAGLRVANEILKILPELKK</sequence>
<reference evidence="1" key="1">
    <citation type="submission" date="2019-03" db="EMBL/GenBank/DDBJ databases">
        <title>Candidatus Syntrophosphaera thermopropionivorans: a novel player in syntrophic propionate oxidation during anaerobic digestion.</title>
        <authorList>
            <person name="Dyksma S."/>
        </authorList>
    </citation>
    <scope>NUCLEOTIDE SEQUENCE</scope>
    <source>
        <strain evidence="1">W5</strain>
    </source>
</reference>
<evidence type="ECO:0000313" key="1">
    <source>
        <dbReference type="EMBL" id="TDF73177.1"/>
    </source>
</evidence>
<accession>A0AC61QJG1</accession>
<comment type="caution">
    <text evidence="1">The sequence shown here is derived from an EMBL/GenBank/DDBJ whole genome shotgun (WGS) entry which is preliminary data.</text>
</comment>
<protein>
    <submittedName>
        <fullName evidence="1">Uncharacterized protein</fullName>
    </submittedName>
</protein>
<evidence type="ECO:0000313" key="2">
    <source>
        <dbReference type="Proteomes" id="UP000294588"/>
    </source>
</evidence>
<organism evidence="1 2">
    <name type="scientific">Candidatus Syntrophosphaera thermopropionivorans</name>
    <dbReference type="NCBI Taxonomy" id="2593015"/>
    <lineage>
        <taxon>Bacteria</taxon>
        <taxon>Pseudomonadati</taxon>
        <taxon>Candidatus Cloacimonadota</taxon>
        <taxon>Candidatus Cloacimonadia</taxon>
        <taxon>Candidatus Cloacimonadales</taxon>
        <taxon>Candidatus Cloacimonadaceae</taxon>
        <taxon>Candidatus Syntrophosphaera</taxon>
    </lineage>
</organism>
<keyword evidence="2" id="KW-1185">Reference proteome</keyword>
<gene>
    <name evidence="1" type="ORF">E0946_03945</name>
</gene>